<name>A0A6S6S7P2_9BACT</name>
<dbReference type="PANTHER" id="PTHR43861">
    <property type="entry name" value="TRANS-ACONITATE 2-METHYLTRANSFERASE-RELATED"/>
    <property type="match status" value="1"/>
</dbReference>
<organism evidence="3">
    <name type="scientific">uncultured Aureispira sp</name>
    <dbReference type="NCBI Taxonomy" id="1331704"/>
    <lineage>
        <taxon>Bacteria</taxon>
        <taxon>Pseudomonadati</taxon>
        <taxon>Bacteroidota</taxon>
        <taxon>Saprospiria</taxon>
        <taxon>Saprospirales</taxon>
        <taxon>Saprospiraceae</taxon>
        <taxon>Aureispira</taxon>
        <taxon>environmental samples</taxon>
    </lineage>
</organism>
<evidence type="ECO:0000259" key="2">
    <source>
        <dbReference type="Pfam" id="PF13649"/>
    </source>
</evidence>
<dbReference type="EMBL" id="CACVAQ010000020">
    <property type="protein sequence ID" value="CAA6799107.1"/>
    <property type="molecule type" value="Genomic_DNA"/>
</dbReference>
<dbReference type="InterPro" id="IPR029063">
    <property type="entry name" value="SAM-dependent_MTases_sf"/>
</dbReference>
<accession>A0A6S6S7P2</accession>
<dbReference type="AlphaFoldDB" id="A0A6S6S7P2"/>
<proteinExistence type="predicted"/>
<gene>
    <name evidence="3" type="ORF">HELGO_WM10324</name>
</gene>
<dbReference type="Gene3D" id="3.40.50.150">
    <property type="entry name" value="Vaccinia Virus protein VP39"/>
    <property type="match status" value="1"/>
</dbReference>
<sequence length="243" mass="28284">MSTWFATWFDSSYYHLLYQHRDDSEAQFFMDNLVQYLKVPKQAKILDLACGKGRHSIYLANKGFDVVGVDLSPESIEHARQFEHDHLHFDTHDMRMPLRVGPFDYIFNLFTSFGYFPTEAEHLQTLQEMKQGLKSKDSTLVIDFFNAHKVIQQLVLTEEKTLSGITFKINRRVENGYILKDIRFEDQGQKFHFQEKVRAFTLADFQGLLEQVGLKLQAHFGGFDLSTYDPTSSNRLILIAKPC</sequence>
<protein>
    <submittedName>
        <fullName evidence="3">Methyltransferase, putative</fullName>
    </submittedName>
</protein>
<evidence type="ECO:0000256" key="1">
    <source>
        <dbReference type="ARBA" id="ARBA00022679"/>
    </source>
</evidence>
<reference evidence="3" key="1">
    <citation type="submission" date="2020-01" db="EMBL/GenBank/DDBJ databases">
        <authorList>
            <person name="Meier V. D."/>
            <person name="Meier V D."/>
        </authorList>
    </citation>
    <scope>NUCLEOTIDE SEQUENCE</scope>
    <source>
        <strain evidence="3">HLG_WM_MAG_10</strain>
    </source>
</reference>
<keyword evidence="3" id="KW-0489">Methyltransferase</keyword>
<dbReference type="GO" id="GO:0032259">
    <property type="term" value="P:methylation"/>
    <property type="evidence" value="ECO:0007669"/>
    <property type="project" value="UniProtKB-KW"/>
</dbReference>
<feature type="domain" description="Methyltransferase" evidence="2">
    <location>
        <begin position="45"/>
        <end position="135"/>
    </location>
</feature>
<dbReference type="SUPFAM" id="SSF53335">
    <property type="entry name" value="S-adenosyl-L-methionine-dependent methyltransferases"/>
    <property type="match status" value="1"/>
</dbReference>
<dbReference type="InterPro" id="IPR041698">
    <property type="entry name" value="Methyltransf_25"/>
</dbReference>
<dbReference type="GO" id="GO:0008168">
    <property type="term" value="F:methyltransferase activity"/>
    <property type="evidence" value="ECO:0007669"/>
    <property type="project" value="UniProtKB-KW"/>
</dbReference>
<dbReference type="Pfam" id="PF13649">
    <property type="entry name" value="Methyltransf_25"/>
    <property type="match status" value="1"/>
</dbReference>
<dbReference type="CDD" id="cd02440">
    <property type="entry name" value="AdoMet_MTases"/>
    <property type="match status" value="1"/>
</dbReference>
<keyword evidence="1 3" id="KW-0808">Transferase</keyword>
<evidence type="ECO:0000313" key="3">
    <source>
        <dbReference type="EMBL" id="CAA6799107.1"/>
    </source>
</evidence>
<dbReference type="Gene3D" id="2.20.25.110">
    <property type="entry name" value="S-adenosyl-L-methionine-dependent methyltransferases"/>
    <property type="match status" value="1"/>
</dbReference>